<comment type="caution">
    <text evidence="1">The sequence shown here is derived from an EMBL/GenBank/DDBJ whole genome shotgun (WGS) entry which is preliminary data.</text>
</comment>
<dbReference type="AlphaFoldDB" id="A0A2C5ZGJ0"/>
<protein>
    <recommendedName>
        <fullName evidence="3">Cytochrome P450</fullName>
    </recommendedName>
</protein>
<keyword evidence="2" id="KW-1185">Reference proteome</keyword>
<dbReference type="Pfam" id="PF00067">
    <property type="entry name" value="p450"/>
    <property type="match status" value="1"/>
</dbReference>
<name>A0A2C5ZGJ0_9HYPO</name>
<accession>A0A2C5ZGJ0</accession>
<proteinExistence type="predicted"/>
<dbReference type="EMBL" id="NJEU01000196">
    <property type="protein sequence ID" value="PHH79136.1"/>
    <property type="molecule type" value="Genomic_DNA"/>
</dbReference>
<dbReference type="GO" id="GO:0005506">
    <property type="term" value="F:iron ion binding"/>
    <property type="evidence" value="ECO:0007669"/>
    <property type="project" value="InterPro"/>
</dbReference>
<evidence type="ECO:0000313" key="2">
    <source>
        <dbReference type="Proteomes" id="UP000224854"/>
    </source>
</evidence>
<dbReference type="SUPFAM" id="SSF48264">
    <property type="entry name" value="Cytochrome P450"/>
    <property type="match status" value="1"/>
</dbReference>
<evidence type="ECO:0000313" key="1">
    <source>
        <dbReference type="EMBL" id="PHH79136.1"/>
    </source>
</evidence>
<dbReference type="OrthoDB" id="4922772at2759"/>
<dbReference type="GO" id="GO:0004497">
    <property type="term" value="F:monooxygenase activity"/>
    <property type="evidence" value="ECO:0007669"/>
    <property type="project" value="InterPro"/>
</dbReference>
<evidence type="ECO:0008006" key="3">
    <source>
        <dbReference type="Google" id="ProtNLM"/>
    </source>
</evidence>
<dbReference type="GO" id="GO:0016705">
    <property type="term" value="F:oxidoreductase activity, acting on paired donors, with incorporation or reduction of molecular oxygen"/>
    <property type="evidence" value="ECO:0007669"/>
    <property type="project" value="InterPro"/>
</dbReference>
<dbReference type="InterPro" id="IPR036396">
    <property type="entry name" value="Cyt_P450_sf"/>
</dbReference>
<sequence length="209" mass="24008">MPKEWSWFTGHLLVFQKYRDKIPPDATVTYALRDLSKEFADTEVFLIDSWPVVKAFLMLTGTKASMQVCNEYNMPKSAIVARVMRPVTGGPDLVSMNGQEWKYWRRIFNPGFSSGAMLNNVPHVVDSVLVFREKLVEMVGKGMFSLGDFTTRLTSEVILKVTLDFDSNYQRSPNALFTALRRITNWHSFWDPRMLINPIRPSTNKSVMS</sequence>
<dbReference type="Gene3D" id="1.10.630.10">
    <property type="entry name" value="Cytochrome P450"/>
    <property type="match status" value="1"/>
</dbReference>
<reference evidence="1 2" key="1">
    <citation type="submission" date="2017-06" db="EMBL/GenBank/DDBJ databases">
        <title>Ant-infecting Ophiocordyceps genomes reveal a high diversity of potential behavioral manipulation genes and a possible major role for enterotoxins.</title>
        <authorList>
            <person name="De Bekker C."/>
            <person name="Evans H.C."/>
            <person name="Brachmann A."/>
            <person name="Hughes D.P."/>
        </authorList>
    </citation>
    <scope>NUCLEOTIDE SEQUENCE [LARGE SCALE GENOMIC DNA]</scope>
    <source>
        <strain evidence="1 2">1348a</strain>
    </source>
</reference>
<dbReference type="Proteomes" id="UP000224854">
    <property type="component" value="Unassembled WGS sequence"/>
</dbReference>
<dbReference type="GO" id="GO:0020037">
    <property type="term" value="F:heme binding"/>
    <property type="evidence" value="ECO:0007669"/>
    <property type="project" value="InterPro"/>
</dbReference>
<dbReference type="InterPro" id="IPR001128">
    <property type="entry name" value="Cyt_P450"/>
</dbReference>
<organism evidence="1 2">
    <name type="scientific">Ophiocordyceps australis</name>
    <dbReference type="NCBI Taxonomy" id="1399860"/>
    <lineage>
        <taxon>Eukaryota</taxon>
        <taxon>Fungi</taxon>
        <taxon>Dikarya</taxon>
        <taxon>Ascomycota</taxon>
        <taxon>Pezizomycotina</taxon>
        <taxon>Sordariomycetes</taxon>
        <taxon>Hypocreomycetidae</taxon>
        <taxon>Hypocreales</taxon>
        <taxon>Ophiocordycipitaceae</taxon>
        <taxon>Ophiocordyceps</taxon>
    </lineage>
</organism>
<gene>
    <name evidence="1" type="ORF">CDD82_2575</name>
</gene>